<dbReference type="Proteomes" id="UP000198891">
    <property type="component" value="Unassembled WGS sequence"/>
</dbReference>
<feature type="DNA-binding region" description="H-T-H motif" evidence="4">
    <location>
        <begin position="51"/>
        <end position="70"/>
    </location>
</feature>
<dbReference type="EMBL" id="FNPZ01000002">
    <property type="protein sequence ID" value="SDZ10161.1"/>
    <property type="molecule type" value="Genomic_DNA"/>
</dbReference>
<dbReference type="PANTHER" id="PTHR30055">
    <property type="entry name" value="HTH-TYPE TRANSCRIPTIONAL REGULATOR RUTR"/>
    <property type="match status" value="1"/>
</dbReference>
<keyword evidence="2 4" id="KW-0238">DNA-binding</keyword>
<dbReference type="AlphaFoldDB" id="A0A1H3QAJ8"/>
<dbReference type="InterPro" id="IPR009057">
    <property type="entry name" value="Homeodomain-like_sf"/>
</dbReference>
<evidence type="ECO:0000256" key="3">
    <source>
        <dbReference type="ARBA" id="ARBA00023163"/>
    </source>
</evidence>
<name>A0A1H3QAJ8_9MICO</name>
<evidence type="ECO:0000259" key="5">
    <source>
        <dbReference type="PROSITE" id="PS50977"/>
    </source>
</evidence>
<accession>A0A1H3QAJ8</accession>
<dbReference type="Pfam" id="PF21597">
    <property type="entry name" value="TetR_C_43"/>
    <property type="match status" value="1"/>
</dbReference>
<dbReference type="InterPro" id="IPR001647">
    <property type="entry name" value="HTH_TetR"/>
</dbReference>
<dbReference type="InterPro" id="IPR050109">
    <property type="entry name" value="HTH-type_TetR-like_transc_reg"/>
</dbReference>
<dbReference type="STRING" id="381665.SAMN05216554_2401"/>
<dbReference type="GO" id="GO:0003700">
    <property type="term" value="F:DNA-binding transcription factor activity"/>
    <property type="evidence" value="ECO:0007669"/>
    <property type="project" value="TreeGrafter"/>
</dbReference>
<evidence type="ECO:0000256" key="4">
    <source>
        <dbReference type="PROSITE-ProRule" id="PRU00335"/>
    </source>
</evidence>
<dbReference type="InterPro" id="IPR049445">
    <property type="entry name" value="TetR_SbtR-like_C"/>
</dbReference>
<keyword evidence="1" id="KW-0805">Transcription regulation</keyword>
<keyword evidence="3" id="KW-0804">Transcription</keyword>
<organism evidence="6 7">
    <name type="scientific">Herbiconiux ginsengi</name>
    <dbReference type="NCBI Taxonomy" id="381665"/>
    <lineage>
        <taxon>Bacteria</taxon>
        <taxon>Bacillati</taxon>
        <taxon>Actinomycetota</taxon>
        <taxon>Actinomycetes</taxon>
        <taxon>Micrococcales</taxon>
        <taxon>Microbacteriaceae</taxon>
        <taxon>Herbiconiux</taxon>
    </lineage>
</organism>
<evidence type="ECO:0000313" key="7">
    <source>
        <dbReference type="Proteomes" id="UP000198891"/>
    </source>
</evidence>
<dbReference type="Gene3D" id="1.10.357.10">
    <property type="entry name" value="Tetracycline Repressor, domain 2"/>
    <property type="match status" value="1"/>
</dbReference>
<dbReference type="PROSITE" id="PS50977">
    <property type="entry name" value="HTH_TETR_2"/>
    <property type="match status" value="1"/>
</dbReference>
<protein>
    <submittedName>
        <fullName evidence="6">Transcriptional regulator, TetR family</fullName>
    </submittedName>
</protein>
<evidence type="ECO:0000256" key="1">
    <source>
        <dbReference type="ARBA" id="ARBA00023015"/>
    </source>
</evidence>
<evidence type="ECO:0000313" key="6">
    <source>
        <dbReference type="EMBL" id="SDZ10161.1"/>
    </source>
</evidence>
<dbReference type="PANTHER" id="PTHR30055:SF234">
    <property type="entry name" value="HTH-TYPE TRANSCRIPTIONAL REGULATOR BETI"/>
    <property type="match status" value="1"/>
</dbReference>
<keyword evidence="7" id="KW-1185">Reference proteome</keyword>
<dbReference type="InterPro" id="IPR036271">
    <property type="entry name" value="Tet_transcr_reg_TetR-rel_C_sf"/>
</dbReference>
<dbReference type="SUPFAM" id="SSF46689">
    <property type="entry name" value="Homeodomain-like"/>
    <property type="match status" value="1"/>
</dbReference>
<reference evidence="6 7" key="1">
    <citation type="submission" date="2016-10" db="EMBL/GenBank/DDBJ databases">
        <authorList>
            <person name="de Groot N.N."/>
        </authorList>
    </citation>
    <scope>NUCLEOTIDE SEQUENCE [LARGE SCALE GENOMIC DNA]</scope>
    <source>
        <strain evidence="6 7">CGMCC 4.3491</strain>
    </source>
</reference>
<dbReference type="Pfam" id="PF00440">
    <property type="entry name" value="TetR_N"/>
    <property type="match status" value="1"/>
</dbReference>
<feature type="domain" description="HTH tetR-type" evidence="5">
    <location>
        <begin position="29"/>
        <end position="88"/>
    </location>
</feature>
<evidence type="ECO:0000256" key="2">
    <source>
        <dbReference type="ARBA" id="ARBA00023125"/>
    </source>
</evidence>
<dbReference type="SUPFAM" id="SSF48498">
    <property type="entry name" value="Tetracyclin repressor-like, C-terminal domain"/>
    <property type="match status" value="1"/>
</dbReference>
<dbReference type="GO" id="GO:0000976">
    <property type="term" value="F:transcription cis-regulatory region binding"/>
    <property type="evidence" value="ECO:0007669"/>
    <property type="project" value="TreeGrafter"/>
</dbReference>
<gene>
    <name evidence="6" type="ORF">SAMN05216554_2401</name>
</gene>
<proteinExistence type="predicted"/>
<sequence length="225" mass="24563">MTVPDAPVHLGKVRRMAEPLPHILRSDAEDNRVRVLEAARELFSERGLEVPMRAIARRAGVGPATLYRRYPTKQALIEAAFTDELRACRAIVAEGCADPDPWRGFSSVLFRIGELNAHHQGFIDAFMSTFPDAVDFAAHRAGMLRALAELCRRAQATGAMRSDIVIDDLVLVLMAGRGVSAATDELRVAAARRFAALAIEGFRATGAEEPLPPRAHVASFVLTRP</sequence>
<dbReference type="PRINTS" id="PR00455">
    <property type="entry name" value="HTHTETR"/>
</dbReference>